<dbReference type="EMBL" id="CP031198">
    <property type="protein sequence ID" value="QCZ53233.1"/>
    <property type="molecule type" value="Genomic_DNA"/>
</dbReference>
<dbReference type="InterPro" id="IPR013757">
    <property type="entry name" value="Topo_IIA_A_a_sf"/>
</dbReference>
<dbReference type="Pfam" id="PF03989">
    <property type="entry name" value="DNA_gyraseA_C"/>
    <property type="match status" value="3"/>
</dbReference>
<evidence type="ECO:0000256" key="7">
    <source>
        <dbReference type="HAMAP-Rule" id="MF_00937"/>
    </source>
</evidence>
<dbReference type="InterPro" id="IPR006691">
    <property type="entry name" value="GyrA/parC_rep"/>
</dbReference>
<organism evidence="10 11">
    <name type="scientific">Levilactobacillus brevis</name>
    <name type="common">Lactobacillus brevis</name>
    <dbReference type="NCBI Taxonomy" id="1580"/>
    <lineage>
        <taxon>Bacteria</taxon>
        <taxon>Bacillati</taxon>
        <taxon>Bacillota</taxon>
        <taxon>Bacilli</taxon>
        <taxon>Lactobacillales</taxon>
        <taxon>Lactobacillaceae</taxon>
        <taxon>Levilactobacillus</taxon>
    </lineage>
</organism>
<dbReference type="InterPro" id="IPR002205">
    <property type="entry name" value="Topo_IIA_dom_A"/>
</dbReference>
<sequence length="815" mass="91515">MSEGQKIQELTLEEVMGDRFGRYSKSIIQERALPDIRDGLKPVQRRILFAMNKDGNTYDKGFRKSAKSVGNVMGNFHPHGDSSIYEALTRMSQDWKVREPLVEMHGNNGSMDGDPAAAMRYTEARLSKLAGEMLRDIDKDTVEMVLNFDDTEYEPTVLPARFPNLLVNGATGISAGYATEIPPHNLGEVVDALIYLLSHPKATLEELMSFVQGPDFPTGGIIQGKDGIVKAYETGRGRIVVRSKTAIEPLRGNKSQITVTEIPYEVNKAQLVKKIDEIRLNKKVEGLAEVRDETDRDGLRIAIELKRDADAQGVLNYLFKNTELQITYNFNMVAINHQRPEHVGLKTILSAYLEHQRNVITKRTEYNLQKALDRQHIVVGLIKALSILDQVIKTIRASKDRRDARDNLVEAYDFSEKQADAIVALQLYRLTNTDVTQLEAESAKLSAEIEQDHKILAEPKTLNSVLRQELKAVAKDYRNPRRTEIQDEIEDLKIKTTVTVADEDVVVLVSHDGYLKRSGVRSYTASDPTDNGLKDGDYPIFMQKLSTLNHLMMFTSKGNLIYRPVHEISDVKWKETGEHISQTIGLAADEEIVATFAFKTLKEPGRFLIATSDGYIKQTAFADLTPGRTYKSRAAVYEKLKTAEARVVAVKYLTEPVEQGILLISKNGYALRYPVDEVSVNGARTTGVRSMDLRDDDEVVNLALVTDNETIALITQRGAFKRLAMKELSVTSRARRGVIVLRELKRDPHRIVDFMTIPAGNPPLEIMTSRERTHDVMPTDHPLSGRYSNGSFVIDTDVEGQPLQLRVKPAELVLD</sequence>
<dbReference type="EC" id="5.6.2.2" evidence="7"/>
<evidence type="ECO:0000256" key="8">
    <source>
        <dbReference type="PROSITE-ProRule" id="PRU01384"/>
    </source>
</evidence>
<dbReference type="GO" id="GO:0009330">
    <property type="term" value="C:DNA topoisomerase type II (double strand cut, ATP-hydrolyzing) complex"/>
    <property type="evidence" value="ECO:0007669"/>
    <property type="project" value="TreeGrafter"/>
</dbReference>
<dbReference type="PANTHER" id="PTHR43493:SF9">
    <property type="entry name" value="DNA TOPOISOMERASE 4 SUBUNIT A"/>
    <property type="match status" value="1"/>
</dbReference>
<dbReference type="InterPro" id="IPR013760">
    <property type="entry name" value="Topo_IIA-like_dom_sf"/>
</dbReference>
<dbReference type="InterPro" id="IPR035516">
    <property type="entry name" value="Gyrase/topoIV_suA_C"/>
</dbReference>
<dbReference type="GO" id="GO:0006265">
    <property type="term" value="P:DNA topological change"/>
    <property type="evidence" value="ECO:0007669"/>
    <property type="project" value="UniProtKB-UniRule"/>
</dbReference>
<comment type="function">
    <text evidence="7">Topoisomerase IV is essential for chromosome segregation. It relaxes supercoiled DNA. Performs the decatenation events required during the replication of a circular DNA molecule.</text>
</comment>
<dbReference type="Proteomes" id="UP000307074">
    <property type="component" value="Chromosome"/>
</dbReference>
<keyword evidence="6 7" id="KW-0413">Isomerase</keyword>
<dbReference type="GO" id="GO:0005694">
    <property type="term" value="C:chromosome"/>
    <property type="evidence" value="ECO:0007669"/>
    <property type="project" value="InterPro"/>
</dbReference>
<dbReference type="InterPro" id="IPR013758">
    <property type="entry name" value="Topo_IIA_A/C_ab"/>
</dbReference>
<keyword evidence="5 7" id="KW-0472">Membrane</keyword>
<dbReference type="NCBIfam" id="TIGR01061">
    <property type="entry name" value="parC_Gpos"/>
    <property type="match status" value="1"/>
</dbReference>
<dbReference type="Pfam" id="PF00521">
    <property type="entry name" value="DNA_topoisoIV"/>
    <property type="match status" value="1"/>
</dbReference>
<evidence type="ECO:0000256" key="1">
    <source>
        <dbReference type="ARBA" id="ARBA00000185"/>
    </source>
</evidence>
<feature type="site" description="Interaction with DNA" evidence="7">
    <location>
        <position position="96"/>
    </location>
</feature>
<keyword evidence="4 7" id="KW-0238">DNA-binding</keyword>
<feature type="site" description="Interaction with DNA" evidence="7">
    <location>
        <position position="77"/>
    </location>
</feature>
<dbReference type="GO" id="GO:0034335">
    <property type="term" value="F:DNA negative supercoiling activity"/>
    <property type="evidence" value="ECO:0007669"/>
    <property type="project" value="UniProtKB-ARBA"/>
</dbReference>
<dbReference type="InterPro" id="IPR050220">
    <property type="entry name" value="Type_II_DNA_Topoisomerases"/>
</dbReference>
<protein>
    <recommendedName>
        <fullName evidence="7">DNA topoisomerase 4 subunit A</fullName>
        <ecNumber evidence="7">5.6.2.2</ecNumber>
    </recommendedName>
    <alternativeName>
        <fullName evidence="7">Topoisomerase IV subunit A</fullName>
    </alternativeName>
</protein>
<evidence type="ECO:0000313" key="11">
    <source>
        <dbReference type="Proteomes" id="UP000307074"/>
    </source>
</evidence>
<dbReference type="Gene3D" id="3.90.199.10">
    <property type="entry name" value="Topoisomerase II, domain 5"/>
    <property type="match status" value="1"/>
</dbReference>
<dbReference type="InterPro" id="IPR005741">
    <property type="entry name" value="TopoIV_A_Gpos"/>
</dbReference>
<dbReference type="SUPFAM" id="SSF56719">
    <property type="entry name" value="Type II DNA topoisomerase"/>
    <property type="match status" value="1"/>
</dbReference>
<evidence type="ECO:0000256" key="5">
    <source>
        <dbReference type="ARBA" id="ARBA00023136"/>
    </source>
</evidence>
<dbReference type="CDD" id="cd00187">
    <property type="entry name" value="TOP4c"/>
    <property type="match status" value="1"/>
</dbReference>
<dbReference type="Gene3D" id="2.120.10.90">
    <property type="entry name" value="DNA gyrase/topoisomerase IV, subunit A, C-terminal"/>
    <property type="match status" value="1"/>
</dbReference>
<reference evidence="10 11" key="1">
    <citation type="submission" date="2018-07" db="EMBL/GenBank/DDBJ databases">
        <authorList>
            <person name="Feyereisen M."/>
        </authorList>
    </citation>
    <scope>NUCLEOTIDE SEQUENCE [LARGE SCALE GENOMIC DNA]</scope>
    <source>
        <strain evidence="10 11">UCCLBBS449</strain>
    </source>
</reference>
<dbReference type="Gene3D" id="1.10.268.10">
    <property type="entry name" value="Topoisomerase, domain 3"/>
    <property type="match status" value="1"/>
</dbReference>
<feature type="site" description="Interaction with DNA" evidence="7">
    <location>
        <position position="79"/>
    </location>
</feature>
<comment type="catalytic activity">
    <reaction evidence="1 7 8">
        <text>ATP-dependent breakage, passage and rejoining of double-stranded DNA.</text>
        <dbReference type="EC" id="5.6.2.2"/>
    </reaction>
</comment>
<evidence type="ECO:0000256" key="6">
    <source>
        <dbReference type="ARBA" id="ARBA00023235"/>
    </source>
</evidence>
<dbReference type="SMART" id="SM00434">
    <property type="entry name" value="TOP4c"/>
    <property type="match status" value="1"/>
</dbReference>
<dbReference type="GO" id="GO:0005737">
    <property type="term" value="C:cytoplasm"/>
    <property type="evidence" value="ECO:0007669"/>
    <property type="project" value="TreeGrafter"/>
</dbReference>
<evidence type="ECO:0000256" key="3">
    <source>
        <dbReference type="ARBA" id="ARBA00023029"/>
    </source>
</evidence>
<evidence type="ECO:0000256" key="4">
    <source>
        <dbReference type="ARBA" id="ARBA00023125"/>
    </source>
</evidence>
<dbReference type="NCBIfam" id="NF004044">
    <property type="entry name" value="PRK05561.1"/>
    <property type="match status" value="1"/>
</dbReference>
<accession>A0A1W6NGJ8</accession>
<dbReference type="FunFam" id="3.90.199.10:FF:000001">
    <property type="entry name" value="DNA gyrase subunit A"/>
    <property type="match status" value="1"/>
</dbReference>
<dbReference type="GO" id="GO:0007059">
    <property type="term" value="P:chromosome segregation"/>
    <property type="evidence" value="ECO:0007669"/>
    <property type="project" value="UniProtKB-UniRule"/>
</dbReference>
<name>A0A1W6NGJ8_LEVBR</name>
<evidence type="ECO:0000256" key="2">
    <source>
        <dbReference type="ARBA" id="ARBA00022475"/>
    </source>
</evidence>
<dbReference type="HAMAP" id="MF_00937">
    <property type="entry name" value="ParC_type2"/>
    <property type="match status" value="1"/>
</dbReference>
<feature type="site" description="Interaction with DNA" evidence="7">
    <location>
        <position position="41"/>
    </location>
</feature>
<evidence type="ECO:0000259" key="9">
    <source>
        <dbReference type="PROSITE" id="PS52040"/>
    </source>
</evidence>
<comment type="similarity">
    <text evidence="7">Belongs to the type II topoisomerase GyrA/ParC subunit family. ParC type 2 subfamily.</text>
</comment>
<evidence type="ECO:0000313" key="10">
    <source>
        <dbReference type="EMBL" id="QCZ53233.1"/>
    </source>
</evidence>
<dbReference type="FunFam" id="1.10.268.10:FF:000001">
    <property type="entry name" value="DNA gyrase subunit A"/>
    <property type="match status" value="1"/>
</dbReference>
<dbReference type="PROSITE" id="PS52040">
    <property type="entry name" value="TOPO_IIA"/>
    <property type="match status" value="1"/>
</dbReference>
<feature type="active site" description="O-(5'-phospho-DNA)-tyrosine intermediate" evidence="7 8">
    <location>
        <position position="121"/>
    </location>
</feature>
<keyword evidence="2 7" id="KW-1003">Cell membrane</keyword>
<comment type="subunit">
    <text evidence="7">Heterotetramer composed of ParC and ParE.</text>
</comment>
<dbReference type="PANTHER" id="PTHR43493">
    <property type="entry name" value="DNA GYRASE/TOPOISOMERASE SUBUNIT A"/>
    <property type="match status" value="1"/>
</dbReference>
<comment type="subcellular location">
    <subcellularLocation>
        <location evidence="7">Cell membrane</location>
        <topology evidence="7">Peripheral membrane protein</topology>
    </subcellularLocation>
</comment>
<dbReference type="AlphaFoldDB" id="A0A1W6NGJ8"/>
<proteinExistence type="inferred from homology"/>
<feature type="domain" description="Topo IIA-type catalytic" evidence="9">
    <location>
        <begin position="33"/>
        <end position="497"/>
    </location>
</feature>
<dbReference type="GO" id="GO:0019897">
    <property type="term" value="C:extrinsic component of plasma membrane"/>
    <property type="evidence" value="ECO:0007669"/>
    <property type="project" value="UniProtKB-UniRule"/>
</dbReference>
<keyword evidence="3 7" id="KW-0799">Topoisomerase</keyword>
<dbReference type="Gene3D" id="3.30.1360.40">
    <property type="match status" value="1"/>
</dbReference>
<feature type="site" description="Interaction with DNA" evidence="7">
    <location>
        <position position="90"/>
    </location>
</feature>
<dbReference type="FunFam" id="3.30.1360.40:FF:000002">
    <property type="entry name" value="DNA gyrase subunit A"/>
    <property type="match status" value="1"/>
</dbReference>
<dbReference type="SUPFAM" id="SSF101904">
    <property type="entry name" value="GyrA/ParC C-terminal domain-like"/>
    <property type="match status" value="1"/>
</dbReference>
<gene>
    <name evidence="7" type="primary">parC</name>
    <name evidence="10" type="ORF">UCCLBBS449_1279</name>
</gene>
<dbReference type="GO" id="GO:0005524">
    <property type="term" value="F:ATP binding"/>
    <property type="evidence" value="ECO:0007669"/>
    <property type="project" value="InterPro"/>
</dbReference>
<dbReference type="GO" id="GO:0003677">
    <property type="term" value="F:DNA binding"/>
    <property type="evidence" value="ECO:0007669"/>
    <property type="project" value="UniProtKB-UniRule"/>
</dbReference>
<feature type="site" description="Transition state stabilizer" evidence="7">
    <location>
        <position position="120"/>
    </location>
</feature>